<reference evidence="2" key="1">
    <citation type="journal article" date="2019" name="Int. J. Syst. Evol. Microbiol.">
        <title>The Global Catalogue of Microorganisms (GCM) 10K type strain sequencing project: providing services to taxonomists for standard genome sequencing and annotation.</title>
        <authorList>
            <consortium name="The Broad Institute Genomics Platform"/>
            <consortium name="The Broad Institute Genome Sequencing Center for Infectious Disease"/>
            <person name="Wu L."/>
            <person name="Ma J."/>
        </authorList>
    </citation>
    <scope>NUCLEOTIDE SEQUENCE [LARGE SCALE GENOMIC DNA]</scope>
    <source>
        <strain evidence="2">CGMCC 4.7319</strain>
    </source>
</reference>
<sequence length="63" mass="7145">MLYIGARITGTPFDARFQEAQAARQPMPDMPAVDPVELAELFWTMHTDRRPQELVVPEGLLGY</sequence>
<evidence type="ECO:0000313" key="2">
    <source>
        <dbReference type="Proteomes" id="UP000597656"/>
    </source>
</evidence>
<evidence type="ECO:0000313" key="1">
    <source>
        <dbReference type="EMBL" id="GGN30237.1"/>
    </source>
</evidence>
<protein>
    <submittedName>
        <fullName evidence="1">Uncharacterized protein</fullName>
    </submittedName>
</protein>
<accession>A0ABQ2IY38</accession>
<dbReference type="Proteomes" id="UP000597656">
    <property type="component" value="Unassembled WGS sequence"/>
</dbReference>
<proteinExistence type="predicted"/>
<keyword evidence="2" id="KW-1185">Reference proteome</keyword>
<name>A0ABQ2IY38_9PSEU</name>
<comment type="caution">
    <text evidence="1">The sequence shown here is derived from an EMBL/GenBank/DDBJ whole genome shotgun (WGS) entry which is preliminary data.</text>
</comment>
<dbReference type="EMBL" id="BMNC01000036">
    <property type="protein sequence ID" value="GGN30237.1"/>
    <property type="molecule type" value="Genomic_DNA"/>
</dbReference>
<gene>
    <name evidence="1" type="ORF">GCM10011609_87880</name>
</gene>
<organism evidence="1 2">
    <name type="scientific">Lentzea pudingi</name>
    <dbReference type="NCBI Taxonomy" id="1789439"/>
    <lineage>
        <taxon>Bacteria</taxon>
        <taxon>Bacillati</taxon>
        <taxon>Actinomycetota</taxon>
        <taxon>Actinomycetes</taxon>
        <taxon>Pseudonocardiales</taxon>
        <taxon>Pseudonocardiaceae</taxon>
        <taxon>Lentzea</taxon>
    </lineage>
</organism>